<evidence type="ECO:0000313" key="1">
    <source>
        <dbReference type="EMBL" id="EIC20714.1"/>
    </source>
</evidence>
<dbReference type="Proteomes" id="UP000002964">
    <property type="component" value="Unassembled WGS sequence"/>
</dbReference>
<proteinExistence type="predicted"/>
<gene>
    <name evidence="1" type="ORF">Thi970DRAFT_04369</name>
</gene>
<dbReference type="eggNOG" id="ENOG5032Z62">
    <property type="taxonomic scope" value="Bacteria"/>
</dbReference>
<dbReference type="HOGENOM" id="CLU_2083817_0_0_6"/>
<name>H8Z6D0_9GAMM</name>
<dbReference type="AlphaFoldDB" id="H8Z6D0"/>
<evidence type="ECO:0000313" key="2">
    <source>
        <dbReference type="Proteomes" id="UP000002964"/>
    </source>
</evidence>
<reference evidence="2" key="1">
    <citation type="submission" date="2011-06" db="EMBL/GenBank/DDBJ databases">
        <authorList>
            <consortium name="US DOE Joint Genome Institute (JGI-PGF)"/>
            <person name="Lucas S."/>
            <person name="Han J."/>
            <person name="Lapidus A."/>
            <person name="Cheng J.-F."/>
            <person name="Goodwin L."/>
            <person name="Pitluck S."/>
            <person name="Peters L."/>
            <person name="Land M.L."/>
            <person name="Hauser L."/>
            <person name="Vogl K."/>
            <person name="Liu Z."/>
            <person name="Overmann J."/>
            <person name="Frigaard N.-U."/>
            <person name="Bryant D.A."/>
            <person name="Woyke T.J."/>
        </authorList>
    </citation>
    <scope>NUCLEOTIDE SEQUENCE [LARGE SCALE GENOMIC DNA]</scope>
    <source>
        <strain evidence="2">970</strain>
    </source>
</reference>
<dbReference type="EMBL" id="JH603170">
    <property type="protein sequence ID" value="EIC20714.1"/>
    <property type="molecule type" value="Genomic_DNA"/>
</dbReference>
<keyword evidence="2" id="KW-1185">Reference proteome</keyword>
<dbReference type="STRING" id="631362.Thi970DRAFT_04369"/>
<reference evidence="1 2" key="2">
    <citation type="submission" date="2011-11" db="EMBL/GenBank/DDBJ databases">
        <authorList>
            <consortium name="US DOE Joint Genome Institute"/>
            <person name="Lucas S."/>
            <person name="Han J."/>
            <person name="Lapidus A."/>
            <person name="Cheng J.-F."/>
            <person name="Goodwin L."/>
            <person name="Pitluck S."/>
            <person name="Peters L."/>
            <person name="Ovchinnikova G."/>
            <person name="Zhang X."/>
            <person name="Detter J.C."/>
            <person name="Han C."/>
            <person name="Tapia R."/>
            <person name="Land M."/>
            <person name="Hauser L."/>
            <person name="Kyrpides N."/>
            <person name="Ivanova N."/>
            <person name="Pagani I."/>
            <person name="Vogl K."/>
            <person name="Liu Z."/>
            <person name="Overmann J."/>
            <person name="Frigaard N.-U."/>
            <person name="Bryant D."/>
            <person name="Woyke T."/>
        </authorList>
    </citation>
    <scope>NUCLEOTIDE SEQUENCE [LARGE SCALE GENOMIC DNA]</scope>
    <source>
        <strain evidence="1 2">970</strain>
    </source>
</reference>
<protein>
    <submittedName>
        <fullName evidence="1">Uncharacterized protein</fullName>
    </submittedName>
</protein>
<accession>H8Z6D0</accession>
<organism evidence="1 2">
    <name type="scientific">Thiorhodovibrio frisius</name>
    <dbReference type="NCBI Taxonomy" id="631362"/>
    <lineage>
        <taxon>Bacteria</taxon>
        <taxon>Pseudomonadati</taxon>
        <taxon>Pseudomonadota</taxon>
        <taxon>Gammaproteobacteria</taxon>
        <taxon>Chromatiales</taxon>
        <taxon>Chromatiaceae</taxon>
        <taxon>Thiorhodovibrio</taxon>
    </lineage>
</organism>
<sequence length="117" mass="12829">MAVTRPKTENHSFAIGIMSDQTGAAEQKMSETPAVKAALAPNIAERPDTREEIIQRRLLMIQLQSDLAYFQARLGLIGEPKTTNQEAQRRTFKLLHQAVGQQMIKARKSGSAPGKGG</sequence>